<dbReference type="InterPro" id="IPR027417">
    <property type="entry name" value="P-loop_NTPase"/>
</dbReference>
<accession>A0A238TE86</accession>
<evidence type="ECO:0000256" key="9">
    <source>
        <dbReference type="ARBA" id="ARBA00022777"/>
    </source>
</evidence>
<protein>
    <recommendedName>
        <fullName evidence="4 13">Tetraacyldisaccharide 4'-kinase</fullName>
        <ecNumber evidence="3 13">2.7.1.130</ecNumber>
    </recommendedName>
    <alternativeName>
        <fullName evidence="12 13">Lipid A 4'-kinase</fullName>
    </alternativeName>
</protein>
<evidence type="ECO:0000313" key="16">
    <source>
        <dbReference type="Proteomes" id="UP000215450"/>
    </source>
</evidence>
<sequence>MQPENPFITQPENMKSLHQIIENHWQNPNPILRLFLCPLSKLFAHITAKRRANFLSGSLKTQKLPVPVVIVGNIHAGGTGKTPITAALVSSLQKRGVKVGVISRGYGRASQAIHVLTDNSRAADAGDEPLMLFRQTHVPTAVGANRYEVGRALLAQNPDLQMIVADDGLQHYRLARDVEICVFPAADMGRDNLEVLPNGGLREPVSRLETVDCVVFSNGMTEQKTVFRLPENVFYSQTQIAAPYRFNCPQETLLASSLKTGETCVAVAGIARPQRFFDSLGELGFRLQNTVVLPDHAAINVADLPVADYVFITEKDAVKLPENVPENMWVLPIRAEIEPDLGDWVLWKLGI</sequence>
<evidence type="ECO:0000256" key="11">
    <source>
        <dbReference type="ARBA" id="ARBA00023098"/>
    </source>
</evidence>
<organism evidence="15 16">
    <name type="scientific">Kingella negevensis</name>
    <dbReference type="NCBI Taxonomy" id="1522312"/>
    <lineage>
        <taxon>Bacteria</taxon>
        <taxon>Pseudomonadati</taxon>
        <taxon>Pseudomonadota</taxon>
        <taxon>Betaproteobacteria</taxon>
        <taxon>Neisseriales</taxon>
        <taxon>Neisseriaceae</taxon>
        <taxon>Kingella</taxon>
    </lineage>
</organism>
<dbReference type="PANTHER" id="PTHR42724">
    <property type="entry name" value="TETRAACYLDISACCHARIDE 4'-KINASE"/>
    <property type="match status" value="1"/>
</dbReference>
<reference evidence="14" key="1">
    <citation type="submission" date="2017-05" db="EMBL/GenBank/DDBJ databases">
        <authorList>
            <person name="Song R."/>
            <person name="Chenine A.L."/>
            <person name="Ruprecht R.M."/>
        </authorList>
    </citation>
    <scope>NUCLEOTIDE SEQUENCE</scope>
    <source>
        <strain evidence="14">Kingella_eburonensis</strain>
    </source>
</reference>
<dbReference type="GO" id="GO:0009245">
    <property type="term" value="P:lipid A biosynthetic process"/>
    <property type="evidence" value="ECO:0007669"/>
    <property type="project" value="UniProtKB-UniRule"/>
</dbReference>
<dbReference type="EC" id="2.7.1.130" evidence="3 13"/>
<evidence type="ECO:0000313" key="14">
    <source>
        <dbReference type="EMBL" id="SMQ13447.1"/>
    </source>
</evidence>
<proteinExistence type="inferred from homology"/>
<keyword evidence="8 13" id="KW-0547">Nucleotide-binding</keyword>
<dbReference type="UniPathway" id="UPA00359">
    <property type="reaction ID" value="UER00482"/>
</dbReference>
<evidence type="ECO:0000256" key="13">
    <source>
        <dbReference type="HAMAP-Rule" id="MF_00409"/>
    </source>
</evidence>
<keyword evidence="7 13" id="KW-0808">Transferase</keyword>
<keyword evidence="6 13" id="KW-0441">Lipid A biosynthesis</keyword>
<reference evidence="15 16" key="2">
    <citation type="submission" date="2017-06" db="EMBL/GenBank/DDBJ databases">
        <authorList>
            <person name="Kim H.J."/>
            <person name="Triplett B.A."/>
        </authorList>
    </citation>
    <scope>NUCLEOTIDE SEQUENCE [LARGE SCALE GENOMIC DNA]</scope>
    <source>
        <strain evidence="15">Kingella_eburonensis</strain>
    </source>
</reference>
<evidence type="ECO:0000256" key="10">
    <source>
        <dbReference type="ARBA" id="ARBA00022840"/>
    </source>
</evidence>
<evidence type="ECO:0000256" key="5">
    <source>
        <dbReference type="ARBA" id="ARBA00022516"/>
    </source>
</evidence>
<dbReference type="SUPFAM" id="SSF52540">
    <property type="entry name" value="P-loop containing nucleoside triphosphate hydrolases"/>
    <property type="match status" value="1"/>
</dbReference>
<evidence type="ECO:0000313" key="15">
    <source>
        <dbReference type="EMBL" id="SNB82925.1"/>
    </source>
</evidence>
<gene>
    <name evidence="13 15" type="primary">lpxK</name>
    <name evidence="14" type="ORF">KEBURONENSIS_02043</name>
    <name evidence="15" type="ORF">KEBURONENSIS_02045</name>
</gene>
<comment type="catalytic activity">
    <reaction evidence="13">
        <text>a lipid A disaccharide + ATP = a lipid IVA + ADP + H(+)</text>
        <dbReference type="Rhea" id="RHEA:67840"/>
        <dbReference type="ChEBI" id="CHEBI:15378"/>
        <dbReference type="ChEBI" id="CHEBI:30616"/>
        <dbReference type="ChEBI" id="CHEBI:176343"/>
        <dbReference type="ChEBI" id="CHEBI:176425"/>
        <dbReference type="ChEBI" id="CHEBI:456216"/>
        <dbReference type="EC" id="2.7.1.130"/>
    </reaction>
</comment>
<evidence type="ECO:0000256" key="4">
    <source>
        <dbReference type="ARBA" id="ARBA00016436"/>
    </source>
</evidence>
<keyword evidence="9 13" id="KW-0418">Kinase</keyword>
<dbReference type="GO" id="GO:0005886">
    <property type="term" value="C:plasma membrane"/>
    <property type="evidence" value="ECO:0007669"/>
    <property type="project" value="TreeGrafter"/>
</dbReference>
<feature type="binding site" evidence="13">
    <location>
        <begin position="75"/>
        <end position="82"/>
    </location>
    <ligand>
        <name>ATP</name>
        <dbReference type="ChEBI" id="CHEBI:30616"/>
    </ligand>
</feature>
<dbReference type="Proteomes" id="UP000215450">
    <property type="component" value="Unassembled WGS sequence"/>
</dbReference>
<evidence type="ECO:0000256" key="3">
    <source>
        <dbReference type="ARBA" id="ARBA00012071"/>
    </source>
</evidence>
<dbReference type="HAMAP" id="MF_00409">
    <property type="entry name" value="LpxK"/>
    <property type="match status" value="1"/>
</dbReference>
<evidence type="ECO:0000256" key="8">
    <source>
        <dbReference type="ARBA" id="ARBA00022741"/>
    </source>
</evidence>
<dbReference type="NCBIfam" id="TIGR00682">
    <property type="entry name" value="lpxK"/>
    <property type="match status" value="1"/>
</dbReference>
<evidence type="ECO:0000256" key="12">
    <source>
        <dbReference type="ARBA" id="ARBA00029757"/>
    </source>
</evidence>
<dbReference type="EMBL" id="FXUV02000068">
    <property type="protein sequence ID" value="SNB82925.1"/>
    <property type="molecule type" value="Genomic_DNA"/>
</dbReference>
<evidence type="ECO:0000256" key="7">
    <source>
        <dbReference type="ARBA" id="ARBA00022679"/>
    </source>
</evidence>
<dbReference type="InterPro" id="IPR003758">
    <property type="entry name" value="LpxK"/>
</dbReference>
<dbReference type="EMBL" id="FXUV01000065">
    <property type="protein sequence ID" value="SMQ13447.1"/>
    <property type="molecule type" value="Genomic_DNA"/>
</dbReference>
<dbReference type="Pfam" id="PF02606">
    <property type="entry name" value="LpxK"/>
    <property type="match status" value="1"/>
</dbReference>
<evidence type="ECO:0000256" key="1">
    <source>
        <dbReference type="ARBA" id="ARBA00002274"/>
    </source>
</evidence>
<comment type="function">
    <text evidence="1 13">Transfers the gamma-phosphate of ATP to the 4'-position of a tetraacyldisaccharide 1-phosphate intermediate (termed DS-1-P) to form tetraacyldisaccharide 1,4'-bis-phosphate (lipid IVA).</text>
</comment>
<keyword evidence="11 13" id="KW-0443">Lipid metabolism</keyword>
<dbReference type="GO" id="GO:0005524">
    <property type="term" value="F:ATP binding"/>
    <property type="evidence" value="ECO:0007669"/>
    <property type="project" value="UniProtKB-UniRule"/>
</dbReference>
<evidence type="ECO:0000256" key="2">
    <source>
        <dbReference type="ARBA" id="ARBA00004870"/>
    </source>
</evidence>
<dbReference type="GO" id="GO:0009244">
    <property type="term" value="P:lipopolysaccharide core region biosynthetic process"/>
    <property type="evidence" value="ECO:0007669"/>
    <property type="project" value="TreeGrafter"/>
</dbReference>
<keyword evidence="5 13" id="KW-0444">Lipid biosynthesis</keyword>
<keyword evidence="16" id="KW-1185">Reference proteome</keyword>
<dbReference type="AlphaFoldDB" id="A0A238TE86"/>
<comment type="similarity">
    <text evidence="13">Belongs to the LpxK family.</text>
</comment>
<dbReference type="PANTHER" id="PTHR42724:SF1">
    <property type="entry name" value="TETRAACYLDISACCHARIDE 4'-KINASE, MITOCHONDRIAL-RELATED"/>
    <property type="match status" value="1"/>
</dbReference>
<keyword evidence="10 13" id="KW-0067">ATP-binding</keyword>
<dbReference type="GO" id="GO:0009029">
    <property type="term" value="F:lipid-A 4'-kinase activity"/>
    <property type="evidence" value="ECO:0007669"/>
    <property type="project" value="UniProtKB-UniRule"/>
</dbReference>
<dbReference type="STRING" id="1522312.GCA_900177895_01913"/>
<comment type="pathway">
    <text evidence="2 13">Glycolipid biosynthesis; lipid IV(A) biosynthesis; lipid IV(A) from (3R)-3-hydroxytetradecanoyl-[acyl-carrier-protein] and UDP-N-acetyl-alpha-D-glucosamine: step 6/6.</text>
</comment>
<name>A0A238TE86_9NEIS</name>
<evidence type="ECO:0000256" key="6">
    <source>
        <dbReference type="ARBA" id="ARBA00022556"/>
    </source>
</evidence>